<protein>
    <recommendedName>
        <fullName evidence="4">YbjN domain-containing protein</fullName>
    </recommendedName>
</protein>
<accession>A0A2N1PKE0</accession>
<feature type="region of interest" description="Disordered" evidence="1">
    <location>
        <begin position="150"/>
        <end position="212"/>
    </location>
</feature>
<evidence type="ECO:0000313" key="3">
    <source>
        <dbReference type="Proteomes" id="UP000233256"/>
    </source>
</evidence>
<dbReference type="CDD" id="cd17033">
    <property type="entry name" value="DR1245-like"/>
    <property type="match status" value="1"/>
</dbReference>
<evidence type="ECO:0008006" key="4">
    <source>
        <dbReference type="Google" id="ProtNLM"/>
    </source>
</evidence>
<evidence type="ECO:0000256" key="1">
    <source>
        <dbReference type="SAM" id="MobiDB-lite"/>
    </source>
</evidence>
<dbReference type="EMBL" id="PGXC01000034">
    <property type="protein sequence ID" value="PKK88818.1"/>
    <property type="molecule type" value="Genomic_DNA"/>
</dbReference>
<proteinExistence type="predicted"/>
<sequence>MGKLHETVKAFMLDDDWHYESDEERFVIRCAIKCRNATFRIIMDSEEEMERFRVFIMCPNFIPEEHRFRLCEFINRANYGLRMGNFEMDMKDGEVRFRLSIDVEGGELTHMMIKNMIRSGYSLMDKYYPGIMAILYGGLAPAAAIEQIETPQPSGSSDDPGSSESSGSSGTSGTSGSSETGNTSSSEKGRSSSKSSLPIIMTPDSSGGGKPH</sequence>
<comment type="caution">
    <text evidence="2">The sequence shown here is derived from an EMBL/GenBank/DDBJ whole genome shotgun (WGS) entry which is preliminary data.</text>
</comment>
<dbReference type="InterPro" id="IPR019660">
    <property type="entry name" value="Put_sensory_transdc_reg_YbjN"/>
</dbReference>
<dbReference type="AlphaFoldDB" id="A0A2N1PKE0"/>
<feature type="compositionally biased region" description="Low complexity" evidence="1">
    <location>
        <begin position="153"/>
        <end position="196"/>
    </location>
</feature>
<gene>
    <name evidence="2" type="ORF">CVV64_17190</name>
</gene>
<organism evidence="2 3">
    <name type="scientific">Candidatus Wallbacteria bacterium HGW-Wallbacteria-1</name>
    <dbReference type="NCBI Taxonomy" id="2013854"/>
    <lineage>
        <taxon>Bacteria</taxon>
        <taxon>Candidatus Walliibacteriota</taxon>
    </lineage>
</organism>
<dbReference type="Pfam" id="PF10722">
    <property type="entry name" value="YbjN"/>
    <property type="match status" value="1"/>
</dbReference>
<name>A0A2N1PKE0_9BACT</name>
<reference evidence="2 3" key="1">
    <citation type="journal article" date="2017" name="ISME J.">
        <title>Potential for microbial H2 and metal transformations associated with novel bacteria and archaea in deep terrestrial subsurface sediments.</title>
        <authorList>
            <person name="Hernsdorf A.W."/>
            <person name="Amano Y."/>
            <person name="Miyakawa K."/>
            <person name="Ise K."/>
            <person name="Suzuki Y."/>
            <person name="Anantharaman K."/>
            <person name="Probst A."/>
            <person name="Burstein D."/>
            <person name="Thomas B.C."/>
            <person name="Banfield J.F."/>
        </authorList>
    </citation>
    <scope>NUCLEOTIDE SEQUENCE [LARGE SCALE GENOMIC DNA]</scope>
    <source>
        <strain evidence="2">HGW-Wallbacteria-1</strain>
    </source>
</reference>
<dbReference type="Proteomes" id="UP000233256">
    <property type="component" value="Unassembled WGS sequence"/>
</dbReference>
<evidence type="ECO:0000313" key="2">
    <source>
        <dbReference type="EMBL" id="PKK88818.1"/>
    </source>
</evidence>